<dbReference type="OrthoDB" id="1757177at2"/>
<dbReference type="Proteomes" id="UP000034407">
    <property type="component" value="Unassembled WGS sequence"/>
</dbReference>
<evidence type="ECO:0000313" key="2">
    <source>
        <dbReference type="EMBL" id="KKY00987.1"/>
    </source>
</evidence>
<keyword evidence="3" id="KW-1185">Reference proteome</keyword>
<dbReference type="AlphaFoldDB" id="A0A0M3DHY7"/>
<keyword evidence="1" id="KW-0472">Membrane</keyword>
<accession>A0A0M3DHY7</accession>
<evidence type="ECO:0000313" key="3">
    <source>
        <dbReference type="Proteomes" id="UP000034407"/>
    </source>
</evidence>
<dbReference type="EMBL" id="LBBT01000222">
    <property type="protein sequence ID" value="KKY00987.1"/>
    <property type="molecule type" value="Genomic_DNA"/>
</dbReference>
<gene>
    <name evidence="2" type="ORF">VN21_10985</name>
</gene>
<dbReference type="RefSeq" id="WP_046823317.1">
    <property type="nucleotide sequence ID" value="NZ_JBCLWQ010000002.1"/>
</dbReference>
<protein>
    <recommendedName>
        <fullName evidence="4">Cell division protein FtsL</fullName>
    </recommendedName>
</protein>
<dbReference type="PATRIC" id="fig|1629550.3.peg.1651"/>
<organism evidence="2 3">
    <name type="scientific">Paraclostridium benzoelyticum</name>
    <dbReference type="NCBI Taxonomy" id="1629550"/>
    <lineage>
        <taxon>Bacteria</taxon>
        <taxon>Bacillati</taxon>
        <taxon>Bacillota</taxon>
        <taxon>Clostridia</taxon>
        <taxon>Peptostreptococcales</taxon>
        <taxon>Peptostreptococcaceae</taxon>
        <taxon>Paraclostridium</taxon>
    </lineage>
</organism>
<keyword evidence="1" id="KW-0812">Transmembrane</keyword>
<evidence type="ECO:0008006" key="4">
    <source>
        <dbReference type="Google" id="ProtNLM"/>
    </source>
</evidence>
<comment type="caution">
    <text evidence="2">The sequence shown here is derived from an EMBL/GenBank/DDBJ whole genome shotgun (WGS) entry which is preliminary data.</text>
</comment>
<evidence type="ECO:0000256" key="1">
    <source>
        <dbReference type="SAM" id="Phobius"/>
    </source>
</evidence>
<feature type="transmembrane region" description="Helical" evidence="1">
    <location>
        <begin position="32"/>
        <end position="53"/>
    </location>
</feature>
<sequence length="118" mass="13878">MKRKNKIKDINEYRANKKNIYKRRMIKKITKWVIKLGAVASACCIIFACMYGYSEVAKLKYKIGDLESELHNKTIEKENLQVDVDLLTRSRDIENKANEKLGMDYPKESQMKYIEVPN</sequence>
<keyword evidence="1" id="KW-1133">Transmembrane helix</keyword>
<proteinExistence type="predicted"/>
<reference evidence="2 3" key="1">
    <citation type="submission" date="2015-04" db="EMBL/GenBank/DDBJ databases">
        <title>Microcin producing Clostridium sp. JC272T.</title>
        <authorList>
            <person name="Jyothsna T."/>
            <person name="Sasikala C."/>
            <person name="Ramana C."/>
        </authorList>
    </citation>
    <scope>NUCLEOTIDE SEQUENCE [LARGE SCALE GENOMIC DNA]</scope>
    <source>
        <strain evidence="2 3">JC272</strain>
    </source>
</reference>
<name>A0A0M3DHY7_9FIRM</name>